<protein>
    <submittedName>
        <fullName evidence="1">DUF4269 domain-containing protein</fullName>
    </submittedName>
</protein>
<dbReference type="Proteomes" id="UP001418796">
    <property type="component" value="Unassembled WGS sequence"/>
</dbReference>
<keyword evidence="2" id="KW-1185">Reference proteome</keyword>
<dbReference type="RefSeq" id="WP_343129248.1">
    <property type="nucleotide sequence ID" value="NZ_JBCITK010000001.1"/>
</dbReference>
<comment type="caution">
    <text evidence="1">The sequence shown here is derived from an EMBL/GenBank/DDBJ whole genome shotgun (WGS) entry which is preliminary data.</text>
</comment>
<organism evidence="1 2">
    <name type="scientific">Alkalicoccobacillus gibsonii</name>
    <dbReference type="NCBI Taxonomy" id="79881"/>
    <lineage>
        <taxon>Bacteria</taxon>
        <taxon>Bacillati</taxon>
        <taxon>Bacillota</taxon>
        <taxon>Bacilli</taxon>
        <taxon>Bacillales</taxon>
        <taxon>Bacillaceae</taxon>
        <taxon>Alkalicoccobacillus</taxon>
    </lineage>
</organism>
<dbReference type="InterPro" id="IPR025365">
    <property type="entry name" value="DUF4269"/>
</dbReference>
<reference evidence="1 2" key="1">
    <citation type="submission" date="2024-03" db="EMBL/GenBank/DDBJ databases">
        <title>Bacilli Hybrid Assemblies.</title>
        <authorList>
            <person name="Kovac J."/>
        </authorList>
    </citation>
    <scope>NUCLEOTIDE SEQUENCE [LARGE SCALE GENOMIC DNA]</scope>
    <source>
        <strain evidence="1 2">FSL R7-0666</strain>
    </source>
</reference>
<gene>
    <name evidence="1" type="ORF">MKY91_02795</name>
</gene>
<proteinExistence type="predicted"/>
<accession>A0ABU9VDX4</accession>
<dbReference type="EMBL" id="JBCITK010000001">
    <property type="protein sequence ID" value="MEN0642091.1"/>
    <property type="molecule type" value="Genomic_DNA"/>
</dbReference>
<name>A0ABU9VDX4_9BACI</name>
<sequence>MVSLDLLREGTAKQQSVYRVIQDLHIMETWSMYSPVLSGTIPINIDLDTSDLDIIMEINTSNHGKVQQEMKRLYQGFQGFHTKRYEVRGIPTLKANFNYQGFEFELFAQPVPVTEQNAYVHMVIEAALLKEDDSMREQILNLKRAGMKTEPAFCEVLGLKGDAYDELIQYGKRRGII</sequence>
<evidence type="ECO:0000313" key="2">
    <source>
        <dbReference type="Proteomes" id="UP001418796"/>
    </source>
</evidence>
<evidence type="ECO:0000313" key="1">
    <source>
        <dbReference type="EMBL" id="MEN0642091.1"/>
    </source>
</evidence>
<dbReference type="Pfam" id="PF14091">
    <property type="entry name" value="DUF4269"/>
    <property type="match status" value="1"/>
</dbReference>